<keyword evidence="5" id="KW-0227">DNA damage</keyword>
<dbReference type="AlphaFoldDB" id="A7S2Z1"/>
<keyword evidence="4" id="KW-0677">Repeat</keyword>
<dbReference type="EMBL" id="DS469571">
    <property type="protein sequence ID" value="EDO41864.1"/>
    <property type="molecule type" value="Genomic_DNA"/>
</dbReference>
<evidence type="ECO:0000256" key="4">
    <source>
        <dbReference type="ARBA" id="ARBA00022737"/>
    </source>
</evidence>
<feature type="domain" description="TopBP1/SLF1 BRCT" evidence="9">
    <location>
        <begin position="80"/>
        <end position="164"/>
    </location>
</feature>
<dbReference type="GO" id="GO:0005813">
    <property type="term" value="C:centrosome"/>
    <property type="evidence" value="ECO:0007669"/>
    <property type="project" value="UniProtKB-SubCell"/>
</dbReference>
<evidence type="ECO:0000313" key="11">
    <source>
        <dbReference type="Proteomes" id="UP000001593"/>
    </source>
</evidence>
<dbReference type="Proteomes" id="UP000001593">
    <property type="component" value="Unassembled WGS sequence"/>
</dbReference>
<dbReference type="InterPro" id="IPR036420">
    <property type="entry name" value="BRCT_dom_sf"/>
</dbReference>
<evidence type="ECO:0000256" key="6">
    <source>
        <dbReference type="ARBA" id="ARBA00023204"/>
    </source>
</evidence>
<keyword evidence="7" id="KW-0206">Cytoskeleton</keyword>
<feature type="non-terminal residue" evidence="10">
    <location>
        <position position="1"/>
    </location>
</feature>
<dbReference type="CDD" id="cd17738">
    <property type="entry name" value="BRCT_TopBP1_rpt7"/>
    <property type="match status" value="1"/>
</dbReference>
<sequence length="168" mass="19153">ITSCTHIVCNKPNRGEKFLCGCATGKWLLRKEYLEDSFAAQQWLDEELYEWNDACNVPGLRQDHVSAPMRWRKLSEKERGPFDGWNVLVLVNDAKRRIAYKRLLAAGQARILNGKPGDTYMPKLAKKLTHVFVEKSLECDVEGLAKAGVPCLSPDYIPEYILRVCLKN</sequence>
<dbReference type="FunFam" id="3.40.50.10190:FF:000167">
    <property type="entry name" value="Predicted protein"/>
    <property type="match status" value="1"/>
</dbReference>
<dbReference type="FunFam" id="3.40.50.10190:FF:000018">
    <property type="entry name" value="DNA topoisomerase 2-binding protein 1"/>
    <property type="match status" value="1"/>
</dbReference>
<dbReference type="GO" id="GO:0005634">
    <property type="term" value="C:nucleus"/>
    <property type="evidence" value="ECO:0007669"/>
    <property type="project" value="UniProtKB-SubCell"/>
</dbReference>
<dbReference type="PhylomeDB" id="A7S2Z1"/>
<dbReference type="CDD" id="cd17728">
    <property type="entry name" value="BRCT_TopBP1_rpt8"/>
    <property type="match status" value="1"/>
</dbReference>
<dbReference type="GO" id="GO:0006281">
    <property type="term" value="P:DNA repair"/>
    <property type="evidence" value="ECO:0007669"/>
    <property type="project" value="UniProtKB-KW"/>
</dbReference>
<evidence type="ECO:0000259" key="9">
    <source>
        <dbReference type="Pfam" id="PF23294"/>
    </source>
</evidence>
<evidence type="ECO:0000313" key="10">
    <source>
        <dbReference type="EMBL" id="EDO41864.1"/>
    </source>
</evidence>
<dbReference type="InParanoid" id="A7S2Z1"/>
<dbReference type="eggNOG" id="KOG1929">
    <property type="taxonomic scope" value="Eukaryota"/>
</dbReference>
<evidence type="ECO:0000256" key="5">
    <source>
        <dbReference type="ARBA" id="ARBA00022763"/>
    </source>
</evidence>
<evidence type="ECO:0000256" key="7">
    <source>
        <dbReference type="ARBA" id="ARBA00023212"/>
    </source>
</evidence>
<keyword evidence="3" id="KW-0963">Cytoplasm</keyword>
<protein>
    <recommendedName>
        <fullName evidence="9">TopBP1/SLF1 BRCT domain-containing protein</fullName>
    </recommendedName>
</protein>
<dbReference type="Gene3D" id="3.40.50.10190">
    <property type="entry name" value="BRCT domain"/>
    <property type="match status" value="2"/>
</dbReference>
<dbReference type="PANTHER" id="PTHR46677:SF1">
    <property type="entry name" value="SMC5-SMC6 COMPLEX LOCALIZATION FACTOR PROTEIN 1"/>
    <property type="match status" value="1"/>
</dbReference>
<keyword evidence="8" id="KW-0539">Nucleus</keyword>
<dbReference type="OrthoDB" id="273147at2759"/>
<dbReference type="STRING" id="45351.A7S2Z1"/>
<dbReference type="InterPro" id="IPR042479">
    <property type="entry name" value="Slf1"/>
</dbReference>
<evidence type="ECO:0000256" key="8">
    <source>
        <dbReference type="ARBA" id="ARBA00023242"/>
    </source>
</evidence>
<dbReference type="GO" id="GO:2000781">
    <property type="term" value="P:positive regulation of double-strand break repair"/>
    <property type="evidence" value="ECO:0007669"/>
    <property type="project" value="InterPro"/>
</dbReference>
<name>A7S2Z1_NEMVE</name>
<dbReference type="SUPFAM" id="SSF52113">
    <property type="entry name" value="BRCT domain"/>
    <property type="match status" value="1"/>
</dbReference>
<dbReference type="InterPro" id="IPR049936">
    <property type="entry name" value="TopBP1_BRCT_8"/>
</dbReference>
<proteinExistence type="predicted"/>
<evidence type="ECO:0000256" key="1">
    <source>
        <dbReference type="ARBA" id="ARBA00004123"/>
    </source>
</evidence>
<gene>
    <name evidence="10" type="ORF">NEMVEDRAFT_v1g102593</name>
</gene>
<keyword evidence="6" id="KW-0234">DNA repair</keyword>
<evidence type="ECO:0000256" key="3">
    <source>
        <dbReference type="ARBA" id="ARBA00022490"/>
    </source>
</evidence>
<dbReference type="PANTHER" id="PTHR46677">
    <property type="entry name" value="SMC5-SMC6 COMPLEX LOCALIZATION FACTOR PROTEIN 1"/>
    <property type="match status" value="1"/>
</dbReference>
<evidence type="ECO:0000256" key="2">
    <source>
        <dbReference type="ARBA" id="ARBA00004300"/>
    </source>
</evidence>
<organism evidence="10 11">
    <name type="scientific">Nematostella vectensis</name>
    <name type="common">Starlet sea anemone</name>
    <dbReference type="NCBI Taxonomy" id="45351"/>
    <lineage>
        <taxon>Eukaryota</taxon>
        <taxon>Metazoa</taxon>
        <taxon>Cnidaria</taxon>
        <taxon>Anthozoa</taxon>
        <taxon>Hexacorallia</taxon>
        <taxon>Actiniaria</taxon>
        <taxon>Edwardsiidae</taxon>
        <taxon>Nematostella</taxon>
    </lineage>
</organism>
<comment type="subcellular location">
    <subcellularLocation>
        <location evidence="2">Cytoplasm</location>
        <location evidence="2">Cytoskeleton</location>
        <location evidence="2">Microtubule organizing center</location>
        <location evidence="2">Centrosome</location>
    </subcellularLocation>
    <subcellularLocation>
        <location evidence="1">Nucleus</location>
    </subcellularLocation>
</comment>
<dbReference type="HOGENOM" id="CLU_091474_1_0_1"/>
<dbReference type="KEGG" id="nve:5513685"/>
<dbReference type="InterPro" id="IPR057595">
    <property type="entry name" value="TopB1_SLF1_BRCT"/>
</dbReference>
<keyword evidence="11" id="KW-1185">Reference proteome</keyword>
<accession>A7S2Z1</accession>
<reference evidence="10 11" key="1">
    <citation type="journal article" date="2007" name="Science">
        <title>Sea anemone genome reveals ancestral eumetazoan gene repertoire and genomic organization.</title>
        <authorList>
            <person name="Putnam N.H."/>
            <person name="Srivastava M."/>
            <person name="Hellsten U."/>
            <person name="Dirks B."/>
            <person name="Chapman J."/>
            <person name="Salamov A."/>
            <person name="Terry A."/>
            <person name="Shapiro H."/>
            <person name="Lindquist E."/>
            <person name="Kapitonov V.V."/>
            <person name="Jurka J."/>
            <person name="Genikhovich G."/>
            <person name="Grigoriev I.V."/>
            <person name="Lucas S.M."/>
            <person name="Steele R.E."/>
            <person name="Finnerty J.R."/>
            <person name="Technau U."/>
            <person name="Martindale M.Q."/>
            <person name="Rokhsar D.S."/>
        </authorList>
    </citation>
    <scope>NUCLEOTIDE SEQUENCE [LARGE SCALE GENOMIC DNA]</scope>
    <source>
        <strain evidence="11">CH2 X CH6</strain>
    </source>
</reference>
<dbReference type="Pfam" id="PF23294">
    <property type="entry name" value="BRCT_TopB1_SLF1"/>
    <property type="match status" value="1"/>
</dbReference>